<dbReference type="InterPro" id="IPR000748">
    <property type="entry name" value="PsdUridine_synth_RsuA/RluB/E/F"/>
</dbReference>
<dbReference type="InterPro" id="IPR020094">
    <property type="entry name" value="TruA/RsuA/RluB/E/F_N"/>
</dbReference>
<dbReference type="Gene3D" id="3.30.70.580">
    <property type="entry name" value="Pseudouridine synthase I, catalytic domain, N-terminal subdomain"/>
    <property type="match status" value="1"/>
</dbReference>
<dbReference type="FunFam" id="3.30.70.1560:FF:000002">
    <property type="entry name" value="Pseudouridine synthase"/>
    <property type="match status" value="1"/>
</dbReference>
<evidence type="ECO:0000256" key="1">
    <source>
        <dbReference type="ARBA" id="ARBA00008348"/>
    </source>
</evidence>
<dbReference type="InterPro" id="IPR002942">
    <property type="entry name" value="S4_RNA-bd"/>
</dbReference>
<dbReference type="EC" id="5.4.99.-" evidence="4"/>
<dbReference type="CDD" id="cd02554">
    <property type="entry name" value="PseudoU_synth_RluF"/>
    <property type="match status" value="1"/>
</dbReference>
<dbReference type="GO" id="GO:0120159">
    <property type="term" value="F:rRNA pseudouridine synthase activity"/>
    <property type="evidence" value="ECO:0007669"/>
    <property type="project" value="UniProtKB-ARBA"/>
</dbReference>
<reference evidence="6 7" key="1">
    <citation type="submission" date="2018-06" db="EMBL/GenBank/DDBJ databases">
        <title>Genomic Encyclopedia of Type Strains, Phase III (KMG-III): the genomes of soil and plant-associated and newly described type strains.</title>
        <authorList>
            <person name="Whitman W."/>
        </authorList>
    </citation>
    <scope>NUCLEOTIDE SEQUENCE [LARGE SCALE GENOMIC DNA]</scope>
    <source>
        <strain evidence="6 7">CECT 7022</strain>
    </source>
</reference>
<evidence type="ECO:0000259" key="5">
    <source>
        <dbReference type="SMART" id="SM00363"/>
    </source>
</evidence>
<dbReference type="SMART" id="SM00363">
    <property type="entry name" value="S4"/>
    <property type="match status" value="1"/>
</dbReference>
<feature type="domain" description="RNA-binding S4" evidence="5">
    <location>
        <begin position="5"/>
        <end position="65"/>
    </location>
</feature>
<dbReference type="InterPro" id="IPR050343">
    <property type="entry name" value="RsuA_PseudoU_synthase"/>
</dbReference>
<dbReference type="Pfam" id="PF01479">
    <property type="entry name" value="S4"/>
    <property type="match status" value="1"/>
</dbReference>
<dbReference type="Gene3D" id="3.10.290.10">
    <property type="entry name" value="RNA-binding S4 domain"/>
    <property type="match status" value="1"/>
</dbReference>
<dbReference type="PROSITE" id="PS01149">
    <property type="entry name" value="PSI_RSU"/>
    <property type="match status" value="1"/>
</dbReference>
<dbReference type="InterPro" id="IPR042092">
    <property type="entry name" value="PsdUridine_s_RsuA/RluB/E/F_cat"/>
</dbReference>
<accession>A0A2V4UVH6</accession>
<evidence type="ECO:0000256" key="2">
    <source>
        <dbReference type="ARBA" id="ARBA00023235"/>
    </source>
</evidence>
<dbReference type="GO" id="GO:0003723">
    <property type="term" value="F:RNA binding"/>
    <property type="evidence" value="ECO:0007669"/>
    <property type="project" value="UniProtKB-KW"/>
</dbReference>
<dbReference type="Pfam" id="PF00849">
    <property type="entry name" value="PseudoU_synth_2"/>
    <property type="match status" value="1"/>
</dbReference>
<dbReference type="SUPFAM" id="SSF55174">
    <property type="entry name" value="Alpha-L RNA-binding motif"/>
    <property type="match status" value="1"/>
</dbReference>
<evidence type="ECO:0000256" key="4">
    <source>
        <dbReference type="RuleBase" id="RU003887"/>
    </source>
</evidence>
<dbReference type="InterPro" id="IPR036986">
    <property type="entry name" value="S4_RNA-bd_sf"/>
</dbReference>
<name>A0A2V4UVH6_PAEBA</name>
<dbReference type="Proteomes" id="UP000247790">
    <property type="component" value="Unassembled WGS sequence"/>
</dbReference>
<evidence type="ECO:0000256" key="3">
    <source>
        <dbReference type="PROSITE-ProRule" id="PRU00182"/>
    </source>
</evidence>
<protein>
    <recommendedName>
        <fullName evidence="4">Pseudouridine synthase</fullName>
        <ecNumber evidence="4">5.4.99.-</ecNumber>
    </recommendedName>
</protein>
<keyword evidence="3" id="KW-0694">RNA-binding</keyword>
<dbReference type="InterPro" id="IPR020103">
    <property type="entry name" value="PsdUridine_synth_cat_dom_sf"/>
</dbReference>
<evidence type="ECO:0000313" key="6">
    <source>
        <dbReference type="EMBL" id="PYE43259.1"/>
    </source>
</evidence>
<organism evidence="6 7">
    <name type="scientific">Paenibacillus barcinonensis</name>
    <dbReference type="NCBI Taxonomy" id="198119"/>
    <lineage>
        <taxon>Bacteria</taxon>
        <taxon>Bacillati</taxon>
        <taxon>Bacillota</taxon>
        <taxon>Bacilli</taxon>
        <taxon>Bacillales</taxon>
        <taxon>Paenibacillaceae</taxon>
        <taxon>Paenibacillus</taxon>
    </lineage>
</organism>
<dbReference type="NCBIfam" id="TIGR00093">
    <property type="entry name" value="pseudouridine synthase"/>
    <property type="match status" value="1"/>
</dbReference>
<proteinExistence type="inferred from homology"/>
<dbReference type="PANTHER" id="PTHR47683:SF2">
    <property type="entry name" value="RNA-BINDING S4 DOMAIN-CONTAINING PROTEIN"/>
    <property type="match status" value="1"/>
</dbReference>
<gene>
    <name evidence="6" type="ORF">DFQ00_12919</name>
</gene>
<comment type="caution">
    <text evidence="6">The sequence shown here is derived from an EMBL/GenBank/DDBJ whole genome shotgun (WGS) entry which is preliminary data.</text>
</comment>
<sequence length="241" mass="27704">MWCTMLINKYISETGYCSRRETTRRIAAGRITINGKVCVKGDMVQPGDVVLMDGESIPRINAEPVYIVLNKPVGIVCTAAEHVEGNIIQYVNYPSRIFAVGRLDKASEGLILLTNDGDIVNKMMRSEYNHEKEYIVTVDKPISDSFVEQMSAGVEILNVVTKPCEVQRESEKVFRIILTQGLNLQIRRMCKALGYRVLKLERVRMMNITLDEQLKRGEWRHLQEQELEQFMSRLKHSDHEE</sequence>
<dbReference type="PANTHER" id="PTHR47683">
    <property type="entry name" value="PSEUDOURIDINE SYNTHASE FAMILY PROTEIN-RELATED"/>
    <property type="match status" value="1"/>
</dbReference>
<dbReference type="SUPFAM" id="SSF55120">
    <property type="entry name" value="Pseudouridine synthase"/>
    <property type="match status" value="1"/>
</dbReference>
<dbReference type="InterPro" id="IPR006145">
    <property type="entry name" value="PsdUridine_synth_RsuA/RluA"/>
</dbReference>
<dbReference type="PROSITE" id="PS50889">
    <property type="entry name" value="S4"/>
    <property type="match status" value="1"/>
</dbReference>
<dbReference type="EMBL" id="QJSW01000029">
    <property type="protein sequence ID" value="PYE43259.1"/>
    <property type="molecule type" value="Genomic_DNA"/>
</dbReference>
<dbReference type="AlphaFoldDB" id="A0A2V4UVH6"/>
<comment type="similarity">
    <text evidence="1 4">Belongs to the pseudouridine synthase RsuA family.</text>
</comment>
<keyword evidence="2 4" id="KW-0413">Isomerase</keyword>
<dbReference type="Gene3D" id="3.30.70.1560">
    <property type="entry name" value="Alpha-L RNA-binding motif"/>
    <property type="match status" value="1"/>
</dbReference>
<dbReference type="InterPro" id="IPR018496">
    <property type="entry name" value="PsdUridine_synth_RsuA/RluB_CS"/>
</dbReference>
<evidence type="ECO:0000313" key="7">
    <source>
        <dbReference type="Proteomes" id="UP000247790"/>
    </source>
</evidence>
<dbReference type="CDD" id="cd00165">
    <property type="entry name" value="S4"/>
    <property type="match status" value="1"/>
</dbReference>
<dbReference type="GO" id="GO:0000455">
    <property type="term" value="P:enzyme-directed rRNA pseudouridine synthesis"/>
    <property type="evidence" value="ECO:0007669"/>
    <property type="project" value="UniProtKB-ARBA"/>
</dbReference>